<feature type="region of interest" description="Disordered" evidence="1">
    <location>
        <begin position="252"/>
        <end position="350"/>
    </location>
</feature>
<dbReference type="Pfam" id="PF10536">
    <property type="entry name" value="PMD"/>
    <property type="match status" value="1"/>
</dbReference>
<reference evidence="4" key="1">
    <citation type="submission" date="2024-07" db="EMBL/GenBank/DDBJ databases">
        <title>Two chromosome-level genome assemblies of Korean endemic species Abeliophyllum distichum and Forsythia ovata (Oleaceae).</title>
        <authorList>
            <person name="Jang H."/>
        </authorList>
    </citation>
    <scope>NUCLEOTIDE SEQUENCE [LARGE SCALE GENOMIC DNA]</scope>
</reference>
<dbReference type="InterPro" id="IPR019557">
    <property type="entry name" value="AminoTfrase-like_pln_mobile"/>
</dbReference>
<dbReference type="PANTHER" id="PTHR46033:SF67">
    <property type="entry name" value="AMINOTRANSFERASE-LIKE, PLANT MOBILE DOMAIN FAMILY PROTEIN"/>
    <property type="match status" value="1"/>
</dbReference>
<accession>A0ABD1V826</accession>
<comment type="caution">
    <text evidence="3">The sequence shown here is derived from an EMBL/GenBank/DDBJ whole genome shotgun (WGS) entry which is preliminary data.</text>
</comment>
<gene>
    <name evidence="3" type="ORF">Adt_06836</name>
</gene>
<evidence type="ECO:0000313" key="3">
    <source>
        <dbReference type="EMBL" id="KAL2533485.1"/>
    </source>
</evidence>
<sequence>MATSKNPSDNRINFEDFQELLTRPYVNPSCLLPSKPELNEFYLGPSFNNADSVGTTKAIFDRAKIFDLLEIATRPPLYGPILFPIALSFWSSEYNTFIFPLGPMSITLRDVGALVNLLPLGDIVSLAILISSAAPKFDKKYTDSYSRMQELYNNSGGEPTHAEHEAFFQVWLCKYILCVPSLKPYMAYLPIAHELAHGRSLNLCSLFLAAFYRGMAYLQYQLMHLLSEPLWLAQLWLRAYFPQFGAHPPRYPPAQTGVIRGASSRKRPALGPSERPDDNDDNNDDAPPLIRRNRSSTSPLKDSTPPIPSSPPPSIPSNEQILPEEELEGPETSIAQPVGESSPFQGVVPPSVEPEEILIDFPIVQEPIRPDKDVSSQVVELPSDILSPSSSKVIDESSNEDLFTSWEQVMASHAARSSSASHPYAASAAFSIENMNILKQAVLEYTSFMDMDIVNASATSQRDKFERLNNQMAQALELPFLKLPTDLKLSLKIIYQEISALLAKNVELKAQEDPIH</sequence>
<evidence type="ECO:0000259" key="2">
    <source>
        <dbReference type="Pfam" id="PF10536"/>
    </source>
</evidence>
<feature type="domain" description="Aminotransferase-like plant mobile" evidence="2">
    <location>
        <begin position="90"/>
        <end position="244"/>
    </location>
</feature>
<dbReference type="InterPro" id="IPR044824">
    <property type="entry name" value="MAIN-like"/>
</dbReference>
<keyword evidence="4" id="KW-1185">Reference proteome</keyword>
<evidence type="ECO:0000256" key="1">
    <source>
        <dbReference type="SAM" id="MobiDB-lite"/>
    </source>
</evidence>
<proteinExistence type="predicted"/>
<dbReference type="Proteomes" id="UP001604336">
    <property type="component" value="Unassembled WGS sequence"/>
</dbReference>
<name>A0ABD1V826_9LAMI</name>
<dbReference type="PANTHER" id="PTHR46033">
    <property type="entry name" value="PROTEIN MAIN-LIKE 2"/>
    <property type="match status" value="1"/>
</dbReference>
<feature type="compositionally biased region" description="Pro residues" evidence="1">
    <location>
        <begin position="305"/>
        <end position="315"/>
    </location>
</feature>
<protein>
    <recommendedName>
        <fullName evidence="2">Aminotransferase-like plant mobile domain-containing protein</fullName>
    </recommendedName>
</protein>
<dbReference type="AlphaFoldDB" id="A0ABD1V826"/>
<organism evidence="3 4">
    <name type="scientific">Abeliophyllum distichum</name>
    <dbReference type="NCBI Taxonomy" id="126358"/>
    <lineage>
        <taxon>Eukaryota</taxon>
        <taxon>Viridiplantae</taxon>
        <taxon>Streptophyta</taxon>
        <taxon>Embryophyta</taxon>
        <taxon>Tracheophyta</taxon>
        <taxon>Spermatophyta</taxon>
        <taxon>Magnoliopsida</taxon>
        <taxon>eudicotyledons</taxon>
        <taxon>Gunneridae</taxon>
        <taxon>Pentapetalae</taxon>
        <taxon>asterids</taxon>
        <taxon>lamiids</taxon>
        <taxon>Lamiales</taxon>
        <taxon>Oleaceae</taxon>
        <taxon>Forsythieae</taxon>
        <taxon>Abeliophyllum</taxon>
    </lineage>
</organism>
<evidence type="ECO:0000313" key="4">
    <source>
        <dbReference type="Proteomes" id="UP001604336"/>
    </source>
</evidence>
<dbReference type="EMBL" id="JBFOLK010000002">
    <property type="protein sequence ID" value="KAL2533485.1"/>
    <property type="molecule type" value="Genomic_DNA"/>
</dbReference>